<comment type="caution">
    <text evidence="2">The sequence shown here is derived from an EMBL/GenBank/DDBJ whole genome shotgun (WGS) entry which is preliminary data.</text>
</comment>
<protein>
    <submittedName>
        <fullName evidence="2">S4-like RNA-binding protein (YbcJ)</fullName>
    </submittedName>
</protein>
<dbReference type="Proteomes" id="UP001314241">
    <property type="component" value="Unassembled WGS sequence"/>
</dbReference>
<reference evidence="2 3" key="1">
    <citation type="submission" date="2024-01" db="EMBL/GenBank/DDBJ databases">
        <authorList>
            <person name="Botero Cardona J."/>
        </authorList>
    </citation>
    <scope>NUCLEOTIDE SEQUENCE [LARGE SCALE GENOMIC DNA]</scope>
    <source>
        <strain evidence="2 3">LMG 33000</strain>
    </source>
</reference>
<dbReference type="PROSITE" id="PS50889">
    <property type="entry name" value="S4"/>
    <property type="match status" value="1"/>
</dbReference>
<organism evidence="2 3">
    <name type="scientific">Eupransor demetentiae</name>
    <dbReference type="NCBI Taxonomy" id="3109584"/>
    <lineage>
        <taxon>Bacteria</taxon>
        <taxon>Bacillati</taxon>
        <taxon>Bacillota</taxon>
        <taxon>Bacilli</taxon>
        <taxon>Lactobacillales</taxon>
        <taxon>Lactobacillaceae</taxon>
        <taxon>Eupransor</taxon>
    </lineage>
</organism>
<dbReference type="RefSeq" id="WP_349641849.1">
    <property type="nucleotide sequence ID" value="NZ_CAWVOH010000002.1"/>
</dbReference>
<keyword evidence="1" id="KW-0694">RNA-binding</keyword>
<dbReference type="SUPFAM" id="SSF55174">
    <property type="entry name" value="Alpha-L RNA-binding motif"/>
    <property type="match status" value="1"/>
</dbReference>
<dbReference type="EMBL" id="CAWVOH010000002">
    <property type="protein sequence ID" value="CAK8054295.1"/>
    <property type="molecule type" value="Genomic_DNA"/>
</dbReference>
<dbReference type="Pfam" id="PF13275">
    <property type="entry name" value="S4_2"/>
    <property type="match status" value="1"/>
</dbReference>
<proteinExistence type="predicted"/>
<dbReference type="InterPro" id="IPR036986">
    <property type="entry name" value="S4_RNA-bd_sf"/>
</dbReference>
<gene>
    <name evidence="2" type="ORF">R54876_GBNLAHCA_00857</name>
</gene>
<dbReference type="Gene3D" id="3.10.290.10">
    <property type="entry name" value="RNA-binding S4 domain"/>
    <property type="match status" value="1"/>
</dbReference>
<evidence type="ECO:0000313" key="3">
    <source>
        <dbReference type="Proteomes" id="UP001314241"/>
    </source>
</evidence>
<keyword evidence="3" id="KW-1185">Reference proteome</keyword>
<accession>A0ABM9N551</accession>
<evidence type="ECO:0000256" key="1">
    <source>
        <dbReference type="PROSITE-ProRule" id="PRU00182"/>
    </source>
</evidence>
<name>A0ABM9N551_9LACO</name>
<sequence>MADSIAITSDYITLAQFLKAENIIESGGQAKYYLAEHAVFLNDLPERQRGKKLYPGDVVLAEGKRYTITKSDEADAKKAEEDEAKAILARFFKERHEEEAKAKRADKPKGPGQWN</sequence>
<evidence type="ECO:0000313" key="2">
    <source>
        <dbReference type="EMBL" id="CAK8054295.1"/>
    </source>
</evidence>